<dbReference type="SMART" id="SM00849">
    <property type="entry name" value="Lactamase_B"/>
    <property type="match status" value="1"/>
</dbReference>
<reference evidence="3 4" key="1">
    <citation type="journal article" date="2008" name="Int. J. Syst. Evol. Microbiol.">
        <title>Description of Roseateles aquatilis sp. nov. and Roseateles terrae sp. nov., in the class Betaproteobacteria, and emended description of the genus Roseateles.</title>
        <authorList>
            <person name="Gomila M."/>
            <person name="Bowien B."/>
            <person name="Falsen E."/>
            <person name="Moore E.R."/>
            <person name="Lalucat J."/>
        </authorList>
    </citation>
    <scope>NUCLEOTIDE SEQUENCE [LARGE SCALE GENOMIC DNA]</scope>
    <source>
        <strain evidence="3 4">CCUG 48205</strain>
    </source>
</reference>
<dbReference type="InterPro" id="IPR001279">
    <property type="entry name" value="Metallo-B-lactamas"/>
</dbReference>
<evidence type="ECO:0000313" key="4">
    <source>
        <dbReference type="Proteomes" id="UP000197468"/>
    </source>
</evidence>
<dbReference type="Gene3D" id="3.60.15.10">
    <property type="entry name" value="Ribonuclease Z/Hydroxyacylglutathione hydrolase-like"/>
    <property type="match status" value="1"/>
</dbReference>
<dbReference type="InterPro" id="IPR036866">
    <property type="entry name" value="RibonucZ/Hydroxyglut_hydro"/>
</dbReference>
<comment type="caution">
    <text evidence="3">The sequence shown here is derived from an EMBL/GenBank/DDBJ whole genome shotgun (WGS) entry which is preliminary data.</text>
</comment>
<dbReference type="Pfam" id="PF00753">
    <property type="entry name" value="Lactamase_B"/>
    <property type="match status" value="1"/>
</dbReference>
<dbReference type="EMBL" id="NIOF01000010">
    <property type="protein sequence ID" value="OWQ86789.1"/>
    <property type="molecule type" value="Genomic_DNA"/>
</dbReference>
<comment type="similarity">
    <text evidence="1">Belongs to the metallo-beta-lactamase superfamily. Class-B beta-lactamase family.</text>
</comment>
<keyword evidence="4" id="KW-1185">Reference proteome</keyword>
<dbReference type="OrthoDB" id="2971563at2"/>
<proteinExistence type="inferred from homology"/>
<dbReference type="GO" id="GO:0017001">
    <property type="term" value="P:antibiotic catabolic process"/>
    <property type="evidence" value="ECO:0007669"/>
    <property type="project" value="UniProtKB-ARBA"/>
</dbReference>
<dbReference type="AlphaFoldDB" id="A0A246J2G2"/>
<dbReference type="SUPFAM" id="SSF56281">
    <property type="entry name" value="Metallo-hydrolase/oxidoreductase"/>
    <property type="match status" value="1"/>
</dbReference>
<dbReference type="PANTHER" id="PTHR42951">
    <property type="entry name" value="METALLO-BETA-LACTAMASE DOMAIN-CONTAINING"/>
    <property type="match status" value="1"/>
</dbReference>
<protein>
    <submittedName>
        <fullName evidence="3">MBL fold metallo-hydrolase</fullName>
    </submittedName>
</protein>
<dbReference type="PANTHER" id="PTHR42951:SF4">
    <property type="entry name" value="ACYL-COENZYME A THIOESTERASE MBLAC2"/>
    <property type="match status" value="1"/>
</dbReference>
<dbReference type="GO" id="GO:0016787">
    <property type="term" value="F:hydrolase activity"/>
    <property type="evidence" value="ECO:0007669"/>
    <property type="project" value="UniProtKB-KW"/>
</dbReference>
<dbReference type="InterPro" id="IPR050855">
    <property type="entry name" value="NDM-1-like"/>
</dbReference>
<name>A0A246J2G2_9BURK</name>
<gene>
    <name evidence="3" type="ORF">CDN99_18905</name>
</gene>
<evidence type="ECO:0000256" key="1">
    <source>
        <dbReference type="ARBA" id="ARBA00005250"/>
    </source>
</evidence>
<organism evidence="3 4">
    <name type="scientific">Roseateles aquatilis</name>
    <dbReference type="NCBI Taxonomy" id="431061"/>
    <lineage>
        <taxon>Bacteria</taxon>
        <taxon>Pseudomonadati</taxon>
        <taxon>Pseudomonadota</taxon>
        <taxon>Betaproteobacteria</taxon>
        <taxon>Burkholderiales</taxon>
        <taxon>Sphaerotilaceae</taxon>
        <taxon>Roseateles</taxon>
    </lineage>
</organism>
<feature type="domain" description="Metallo-beta-lactamase" evidence="2">
    <location>
        <begin position="19"/>
        <end position="207"/>
    </location>
</feature>
<sequence>MSDSLLPAGVTVLERGWLSSNNILLHGTSADEGAVLIDSGYASHAQQTLALIGDALHEGESLRLIANTHLHSDHCGGNAALVARHGCPIVIPPGDFEAVQAWDERRLSYRATGQRCERFSAAGKLLPGDRLRQGRLIWEVHAAPGHDPHSVILFERSLRTLISADALWERGFGIVFPELDGDSAFDEVEDTLNIIEALRPEVVIPGHGAVFIDVPGALSTARQKLAYFRKEPARHALHAVKALIVFHMLEVQESRLQALIDWLTQTPVLLDIWQRFYSAEPLQIWAERVIGDLVRNKALNASSAGADAVISIR</sequence>
<evidence type="ECO:0000259" key="2">
    <source>
        <dbReference type="SMART" id="SM00849"/>
    </source>
</evidence>
<dbReference type="RefSeq" id="WP_088386457.1">
    <property type="nucleotide sequence ID" value="NZ_NIOF01000010.1"/>
</dbReference>
<dbReference type="Proteomes" id="UP000197468">
    <property type="component" value="Unassembled WGS sequence"/>
</dbReference>
<evidence type="ECO:0000313" key="3">
    <source>
        <dbReference type="EMBL" id="OWQ86789.1"/>
    </source>
</evidence>
<dbReference type="CDD" id="cd06262">
    <property type="entry name" value="metallo-hydrolase-like_MBL-fold"/>
    <property type="match status" value="1"/>
</dbReference>
<keyword evidence="3" id="KW-0378">Hydrolase</keyword>
<accession>A0A246J2G2</accession>